<gene>
    <name evidence="17" type="ORF">XAT740_LOCUS11747</name>
</gene>
<dbReference type="Pfam" id="PF00060">
    <property type="entry name" value="Lig_chan"/>
    <property type="match status" value="1"/>
</dbReference>
<evidence type="ECO:0000256" key="6">
    <source>
        <dbReference type="ARBA" id="ARBA00023065"/>
    </source>
</evidence>
<evidence type="ECO:0000313" key="17">
    <source>
        <dbReference type="EMBL" id="CAF0972623.1"/>
    </source>
</evidence>
<evidence type="ECO:0000256" key="7">
    <source>
        <dbReference type="ARBA" id="ARBA00023136"/>
    </source>
</evidence>
<accession>A0A814EQF9</accession>
<feature type="transmembrane region" description="Helical" evidence="14">
    <location>
        <begin position="646"/>
        <end position="666"/>
    </location>
</feature>
<evidence type="ECO:0000259" key="16">
    <source>
        <dbReference type="SMART" id="SM00079"/>
    </source>
</evidence>
<evidence type="ECO:0000256" key="15">
    <source>
        <dbReference type="SAM" id="SignalP"/>
    </source>
</evidence>
<dbReference type="SUPFAM" id="SSF53850">
    <property type="entry name" value="Periplasmic binding protein-like II"/>
    <property type="match status" value="1"/>
</dbReference>
<dbReference type="GO" id="GO:0015276">
    <property type="term" value="F:ligand-gated monoatomic ion channel activity"/>
    <property type="evidence" value="ECO:0007669"/>
    <property type="project" value="InterPro"/>
</dbReference>
<dbReference type="InterPro" id="IPR001320">
    <property type="entry name" value="Iontro_rcpt_C"/>
</dbReference>
<feature type="transmembrane region" description="Helical" evidence="14">
    <location>
        <begin position="824"/>
        <end position="846"/>
    </location>
</feature>
<feature type="signal peptide" evidence="15">
    <location>
        <begin position="1"/>
        <end position="23"/>
    </location>
</feature>
<feature type="chain" id="PRO_5032631367" description="Ionotropic glutamate receptor C-terminal domain-containing protein" evidence="15">
    <location>
        <begin position="24"/>
        <end position="887"/>
    </location>
</feature>
<evidence type="ECO:0000256" key="14">
    <source>
        <dbReference type="SAM" id="Phobius"/>
    </source>
</evidence>
<sequence length="887" mass="98664">MRLLSRSQWLCFYFLLLRQNVRGLWPPSNSSAVQLLGIAQRKLNITHTSSSSFDQARALFYSAMLLAQQYSITVGGEYLGWNVVETTGDPIIALRATCETISTSNIVGIVGPAASREAHVIAPFGESIKIPTISYSATDPELSDRTANPTFYRTVPSDNDAAATIANLFLEFNWTMCIIIYQNDAFGTGGAKAISDVLVDSNVTVTETMIFDLNTLSIRGDLKSTLTSSLTRIVIVWADTSFATLILQSALKADVVGPLFTWILASDVQLSEFNGIWYDRLIGVLTIGPVVGNLANAPMNQTLLNDAYSIWQKYEPESFPGAANVDYYALFAFDATWTLIQSFAQLCSNSSVSSCIKFTNTSFCFDRRVSNIHSIFDIINTNTFLGVTGPVQFSANTTDRVNGTYYIVKNVQRVSNTLKYVPVLISTSSAAWTPQAQTNVIIWPGHSLAVPTGYASLQGVTLHIAVIITAPFAMMREYIGQHGSIQTKIIGYIPDLIEHLQQQMGFIPNITMLPENITYNSLPDQVANNVYDLVMGDVTILSSRRTKAAFSDSIFDNSLRVLARRKTETDVHRFGFLRTFELSLWMVIFACLIWSACLFFLYEGNANPDLREKSLLSRIGMSIWYGFGTLIGYGVDFRTSSAAGRVLTIGIYMTSLVLISAYQAYFTASVTISIAQSSFSGIDDIKNGKVPYNRIGIISGSSLEDYFLREISDGSRTYYVLKDKQDMFDKLLSGIIDVSIMDTGYAEFATGSIYCNLTIVGSGFDQSQFGIIYPMKWPYEQALDVSILSLREKGVFNDLKSKWFQINNCTSSSTDISLKLSLEALTGLFIAFAIFSALSMMMFLWVKYRPLRRCVRRCRRPRNGIVRNPVYRPYAQHLPYIAGYQHV</sequence>
<dbReference type="SUPFAM" id="SSF53822">
    <property type="entry name" value="Periplasmic binding protein-like I"/>
    <property type="match status" value="1"/>
</dbReference>
<evidence type="ECO:0000256" key="10">
    <source>
        <dbReference type="ARBA" id="ARBA00023257"/>
    </source>
</evidence>
<keyword evidence="12" id="KW-0407">Ion channel</keyword>
<dbReference type="Gene3D" id="3.40.190.10">
    <property type="entry name" value="Periplasmic binding protein-like II"/>
    <property type="match status" value="2"/>
</dbReference>
<organism evidence="17 18">
    <name type="scientific">Adineta ricciae</name>
    <name type="common">Rotifer</name>
    <dbReference type="NCBI Taxonomy" id="249248"/>
    <lineage>
        <taxon>Eukaryota</taxon>
        <taxon>Metazoa</taxon>
        <taxon>Spiralia</taxon>
        <taxon>Gnathifera</taxon>
        <taxon>Rotifera</taxon>
        <taxon>Eurotatoria</taxon>
        <taxon>Bdelloidea</taxon>
        <taxon>Adinetida</taxon>
        <taxon>Adinetidae</taxon>
        <taxon>Adineta</taxon>
    </lineage>
</organism>
<keyword evidence="11" id="KW-1071">Ligand-gated ion channel</keyword>
<evidence type="ECO:0000256" key="1">
    <source>
        <dbReference type="ARBA" id="ARBA00004141"/>
    </source>
</evidence>
<dbReference type="SUPFAM" id="SSF81324">
    <property type="entry name" value="Voltage-gated potassium channels"/>
    <property type="match status" value="1"/>
</dbReference>
<keyword evidence="6" id="KW-0406">Ion transport</keyword>
<evidence type="ECO:0000313" key="18">
    <source>
        <dbReference type="Proteomes" id="UP000663828"/>
    </source>
</evidence>
<evidence type="ECO:0000256" key="3">
    <source>
        <dbReference type="ARBA" id="ARBA00022692"/>
    </source>
</evidence>
<feature type="transmembrane region" description="Helical" evidence="14">
    <location>
        <begin position="614"/>
        <end position="634"/>
    </location>
</feature>
<evidence type="ECO:0000256" key="9">
    <source>
        <dbReference type="ARBA" id="ARBA00023180"/>
    </source>
</evidence>
<dbReference type="InterPro" id="IPR015683">
    <property type="entry name" value="Ionotropic_Glu_rcpt"/>
</dbReference>
<dbReference type="GO" id="GO:0004930">
    <property type="term" value="F:G protein-coupled receptor activity"/>
    <property type="evidence" value="ECO:0007669"/>
    <property type="project" value="InterPro"/>
</dbReference>
<dbReference type="SMART" id="SM00079">
    <property type="entry name" value="PBPe"/>
    <property type="match status" value="1"/>
</dbReference>
<keyword evidence="15" id="KW-0732">Signal</keyword>
<keyword evidence="2" id="KW-0813">Transport</keyword>
<evidence type="ECO:0000256" key="2">
    <source>
        <dbReference type="ARBA" id="ARBA00022448"/>
    </source>
</evidence>
<dbReference type="InterPro" id="IPR000337">
    <property type="entry name" value="GPCR_3"/>
</dbReference>
<keyword evidence="9" id="KW-0325">Glycoprotein</keyword>
<dbReference type="Gene3D" id="3.40.50.2300">
    <property type="match status" value="3"/>
</dbReference>
<dbReference type="InterPro" id="IPR001828">
    <property type="entry name" value="ANF_lig-bd_rcpt"/>
</dbReference>
<comment type="caution">
    <text evidence="17">The sequence shown here is derived from an EMBL/GenBank/DDBJ whole genome shotgun (WGS) entry which is preliminary data.</text>
</comment>
<dbReference type="Proteomes" id="UP000663828">
    <property type="component" value="Unassembled WGS sequence"/>
</dbReference>
<name>A0A814EQF9_ADIRI</name>
<proteinExistence type="predicted"/>
<keyword evidence="7 14" id="KW-0472">Membrane</keyword>
<dbReference type="PRINTS" id="PR00248">
    <property type="entry name" value="GPCRMGR"/>
</dbReference>
<dbReference type="Pfam" id="PF01094">
    <property type="entry name" value="ANF_receptor"/>
    <property type="match status" value="1"/>
</dbReference>
<keyword evidence="10" id="KW-0628">Postsynaptic cell membrane</keyword>
<reference evidence="17" key="1">
    <citation type="submission" date="2021-02" db="EMBL/GenBank/DDBJ databases">
        <authorList>
            <person name="Nowell W R."/>
        </authorList>
    </citation>
    <scope>NUCLEOTIDE SEQUENCE</scope>
</reference>
<evidence type="ECO:0000256" key="8">
    <source>
        <dbReference type="ARBA" id="ARBA00023170"/>
    </source>
</evidence>
<evidence type="ECO:0000256" key="12">
    <source>
        <dbReference type="ARBA" id="ARBA00023303"/>
    </source>
</evidence>
<feature type="domain" description="Ionotropic glutamate receptor C-terminal" evidence="16">
    <location>
        <begin position="461"/>
        <end position="806"/>
    </location>
</feature>
<protein>
    <recommendedName>
        <fullName evidence="16">Ionotropic glutamate receptor C-terminal domain-containing protein</fullName>
    </recommendedName>
</protein>
<evidence type="ECO:0000256" key="4">
    <source>
        <dbReference type="ARBA" id="ARBA00022989"/>
    </source>
</evidence>
<feature type="transmembrane region" description="Helical" evidence="14">
    <location>
        <begin position="582"/>
        <end position="602"/>
    </location>
</feature>
<comment type="subcellular location">
    <subcellularLocation>
        <location evidence="1">Membrane</location>
        <topology evidence="1">Multi-pass membrane protein</topology>
    </subcellularLocation>
    <subcellularLocation>
        <location evidence="13">Postsynaptic cell membrane</location>
    </subcellularLocation>
</comment>
<dbReference type="EMBL" id="CAJNOR010000651">
    <property type="protein sequence ID" value="CAF0972623.1"/>
    <property type="molecule type" value="Genomic_DNA"/>
</dbReference>
<evidence type="ECO:0000256" key="11">
    <source>
        <dbReference type="ARBA" id="ARBA00023286"/>
    </source>
</evidence>
<keyword evidence="18" id="KW-1185">Reference proteome</keyword>
<evidence type="ECO:0000256" key="5">
    <source>
        <dbReference type="ARBA" id="ARBA00023018"/>
    </source>
</evidence>
<evidence type="ECO:0000256" key="13">
    <source>
        <dbReference type="ARBA" id="ARBA00034100"/>
    </source>
</evidence>
<dbReference type="PANTHER" id="PTHR18966">
    <property type="entry name" value="IONOTROPIC GLUTAMATE RECEPTOR"/>
    <property type="match status" value="1"/>
</dbReference>
<keyword evidence="4 14" id="KW-1133">Transmembrane helix</keyword>
<dbReference type="AlphaFoldDB" id="A0A814EQF9"/>
<dbReference type="InterPro" id="IPR028082">
    <property type="entry name" value="Peripla_BP_I"/>
</dbReference>
<dbReference type="GO" id="GO:0045211">
    <property type="term" value="C:postsynaptic membrane"/>
    <property type="evidence" value="ECO:0007669"/>
    <property type="project" value="UniProtKB-SubCell"/>
</dbReference>
<keyword evidence="5" id="KW-0770">Synapse</keyword>
<keyword evidence="3 14" id="KW-0812">Transmembrane</keyword>
<keyword evidence="8" id="KW-0675">Receptor</keyword>